<reference evidence="1 2" key="1">
    <citation type="submission" date="2024-03" db="EMBL/GenBank/DDBJ databases">
        <title>Novel species of the genus Variovorax.</title>
        <authorList>
            <person name="Liu Q."/>
            <person name="Xin Y.-H."/>
        </authorList>
    </citation>
    <scope>NUCLEOTIDE SEQUENCE [LARGE SCALE GENOMIC DNA]</scope>
    <source>
        <strain evidence="1 2">KACC 18900</strain>
    </source>
</reference>
<evidence type="ECO:0000313" key="2">
    <source>
        <dbReference type="Proteomes" id="UP001385892"/>
    </source>
</evidence>
<dbReference type="InterPro" id="IPR011990">
    <property type="entry name" value="TPR-like_helical_dom_sf"/>
</dbReference>
<evidence type="ECO:0000313" key="1">
    <source>
        <dbReference type="EMBL" id="MEJ8848706.1"/>
    </source>
</evidence>
<organism evidence="1 2">
    <name type="scientific">Variovorax rhizosphaerae</name>
    <dbReference type="NCBI Taxonomy" id="1836200"/>
    <lineage>
        <taxon>Bacteria</taxon>
        <taxon>Pseudomonadati</taxon>
        <taxon>Pseudomonadota</taxon>
        <taxon>Betaproteobacteria</taxon>
        <taxon>Burkholderiales</taxon>
        <taxon>Comamonadaceae</taxon>
        <taxon>Variovorax</taxon>
    </lineage>
</organism>
<accession>A0ABU8WMG3</accession>
<sequence>MRTSWQEPCLPGDDLTGARTGKAVAIFGERSCDLGLLRARQRPVGVEAHEDQASFLLGAGEFEDARIRLSRSMAIAPDPWLTHLGFGLLELAEQRTAQGIAALRRAATLPDATRPRAVPGVELARLGQQHEARSIHGQWLSDSKIRYVLPTSFASLHAALGEPRQRWHRWNWDLPFATSAWST</sequence>
<keyword evidence="2" id="KW-1185">Reference proteome</keyword>
<dbReference type="Proteomes" id="UP001385892">
    <property type="component" value="Unassembled WGS sequence"/>
</dbReference>
<evidence type="ECO:0008006" key="3">
    <source>
        <dbReference type="Google" id="ProtNLM"/>
    </source>
</evidence>
<protein>
    <recommendedName>
        <fullName evidence="3">Tetratricopeptide repeat protein</fullName>
    </recommendedName>
</protein>
<proteinExistence type="predicted"/>
<dbReference type="Gene3D" id="1.25.40.10">
    <property type="entry name" value="Tetratricopeptide repeat domain"/>
    <property type="match status" value="1"/>
</dbReference>
<dbReference type="SUPFAM" id="SSF48452">
    <property type="entry name" value="TPR-like"/>
    <property type="match status" value="1"/>
</dbReference>
<dbReference type="RefSeq" id="WP_340343829.1">
    <property type="nucleotide sequence ID" value="NZ_JBBKZT010000008.1"/>
</dbReference>
<gene>
    <name evidence="1" type="ORF">WKW82_18760</name>
</gene>
<comment type="caution">
    <text evidence="1">The sequence shown here is derived from an EMBL/GenBank/DDBJ whole genome shotgun (WGS) entry which is preliminary data.</text>
</comment>
<name>A0ABU8WMG3_9BURK</name>
<dbReference type="EMBL" id="JBBKZT010000008">
    <property type="protein sequence ID" value="MEJ8848706.1"/>
    <property type="molecule type" value="Genomic_DNA"/>
</dbReference>